<organism evidence="2 3">
    <name type="scientific">Mycena sanguinolenta</name>
    <dbReference type="NCBI Taxonomy" id="230812"/>
    <lineage>
        <taxon>Eukaryota</taxon>
        <taxon>Fungi</taxon>
        <taxon>Dikarya</taxon>
        <taxon>Basidiomycota</taxon>
        <taxon>Agaricomycotina</taxon>
        <taxon>Agaricomycetes</taxon>
        <taxon>Agaricomycetidae</taxon>
        <taxon>Agaricales</taxon>
        <taxon>Marasmiineae</taxon>
        <taxon>Mycenaceae</taxon>
        <taxon>Mycena</taxon>
    </lineage>
</organism>
<reference evidence="2" key="1">
    <citation type="submission" date="2020-05" db="EMBL/GenBank/DDBJ databases">
        <title>Mycena genomes resolve the evolution of fungal bioluminescence.</title>
        <authorList>
            <person name="Tsai I.J."/>
        </authorList>
    </citation>
    <scope>NUCLEOTIDE SEQUENCE</scope>
    <source>
        <strain evidence="2">160909Yilan</strain>
    </source>
</reference>
<protein>
    <submittedName>
        <fullName evidence="2">Uncharacterized protein</fullName>
    </submittedName>
</protein>
<accession>A0A8H6YS55</accession>
<gene>
    <name evidence="2" type="ORF">MSAN_01079500</name>
</gene>
<sequence length="169" mass="18882">MSLSLNAVNLITLTLGTLFYGIYMVLFFISLHLLRRYKKMHKPNSVCKAIVFVSAICLFVVVTAHWITIVCQAFLLFVASPQGPDAEAVFNNRMQATVTAQDTLMTVAILVGDSLIIYRLWVVWRTRLVLAIPIASLTAFTVIGFIGLRIVLRSADVFTDPLLKLFSSR</sequence>
<proteinExistence type="predicted"/>
<keyword evidence="1" id="KW-0812">Transmembrane</keyword>
<dbReference type="AlphaFoldDB" id="A0A8H6YS55"/>
<feature type="transmembrane region" description="Helical" evidence="1">
    <location>
        <begin position="12"/>
        <end position="34"/>
    </location>
</feature>
<comment type="caution">
    <text evidence="2">The sequence shown here is derived from an EMBL/GenBank/DDBJ whole genome shotgun (WGS) entry which is preliminary data.</text>
</comment>
<feature type="transmembrane region" description="Helical" evidence="1">
    <location>
        <begin position="128"/>
        <end position="152"/>
    </location>
</feature>
<evidence type="ECO:0000313" key="2">
    <source>
        <dbReference type="EMBL" id="KAF7364202.1"/>
    </source>
</evidence>
<feature type="transmembrane region" description="Helical" evidence="1">
    <location>
        <begin position="99"/>
        <end position="121"/>
    </location>
</feature>
<feature type="transmembrane region" description="Helical" evidence="1">
    <location>
        <begin position="46"/>
        <end position="79"/>
    </location>
</feature>
<dbReference type="EMBL" id="JACAZH010000007">
    <property type="protein sequence ID" value="KAF7364202.1"/>
    <property type="molecule type" value="Genomic_DNA"/>
</dbReference>
<keyword evidence="3" id="KW-1185">Reference proteome</keyword>
<keyword evidence="1" id="KW-1133">Transmembrane helix</keyword>
<dbReference type="OrthoDB" id="3055447at2759"/>
<evidence type="ECO:0000313" key="3">
    <source>
        <dbReference type="Proteomes" id="UP000623467"/>
    </source>
</evidence>
<evidence type="ECO:0000256" key="1">
    <source>
        <dbReference type="SAM" id="Phobius"/>
    </source>
</evidence>
<keyword evidence="1" id="KW-0472">Membrane</keyword>
<dbReference type="Proteomes" id="UP000623467">
    <property type="component" value="Unassembled WGS sequence"/>
</dbReference>
<name>A0A8H6YS55_9AGAR</name>